<evidence type="ECO:0000313" key="2">
    <source>
        <dbReference type="EMBL" id="CAG6501161.1"/>
    </source>
</evidence>
<sequence length="141" mass="16060">MDERPPYKHTHTRSHSSRKCHTRQSRQSSSIKKLDERAAEKNTEKLSRSAGNRAKPSVEPCVYVSQTQVRGEQKRRVSVHSYTYINQRRCQLDDDVPAAAPPESVTKVVVVAGVIEVDDDVISLVRGPSDTRRTKRNNRKH</sequence>
<evidence type="ECO:0000256" key="1">
    <source>
        <dbReference type="SAM" id="MobiDB-lite"/>
    </source>
</evidence>
<feature type="compositionally biased region" description="Basic residues" evidence="1">
    <location>
        <begin position="7"/>
        <end position="24"/>
    </location>
</feature>
<protein>
    <submittedName>
        <fullName evidence="2">(northern house mosquito) hypothetical protein</fullName>
    </submittedName>
</protein>
<feature type="compositionally biased region" description="Basic and acidic residues" evidence="1">
    <location>
        <begin position="32"/>
        <end position="47"/>
    </location>
</feature>
<dbReference type="EMBL" id="HBUE01141936">
    <property type="protein sequence ID" value="CAG6501161.1"/>
    <property type="molecule type" value="Transcribed_RNA"/>
</dbReference>
<reference evidence="2" key="1">
    <citation type="submission" date="2021-05" db="EMBL/GenBank/DDBJ databases">
        <authorList>
            <person name="Alioto T."/>
            <person name="Alioto T."/>
            <person name="Gomez Garrido J."/>
        </authorList>
    </citation>
    <scope>NUCLEOTIDE SEQUENCE</scope>
</reference>
<proteinExistence type="predicted"/>
<accession>A0A8D8GAV8</accession>
<dbReference type="AlphaFoldDB" id="A0A8D8GAV8"/>
<feature type="region of interest" description="Disordered" evidence="1">
    <location>
        <begin position="1"/>
        <end position="59"/>
    </location>
</feature>
<dbReference type="EMBL" id="HBUE01141935">
    <property type="protein sequence ID" value="CAG6501160.1"/>
    <property type="molecule type" value="Transcribed_RNA"/>
</dbReference>
<name>A0A8D8GAV8_CULPI</name>
<organism evidence="2">
    <name type="scientific">Culex pipiens</name>
    <name type="common">House mosquito</name>
    <dbReference type="NCBI Taxonomy" id="7175"/>
    <lineage>
        <taxon>Eukaryota</taxon>
        <taxon>Metazoa</taxon>
        <taxon>Ecdysozoa</taxon>
        <taxon>Arthropoda</taxon>
        <taxon>Hexapoda</taxon>
        <taxon>Insecta</taxon>
        <taxon>Pterygota</taxon>
        <taxon>Neoptera</taxon>
        <taxon>Endopterygota</taxon>
        <taxon>Diptera</taxon>
        <taxon>Nematocera</taxon>
        <taxon>Culicoidea</taxon>
        <taxon>Culicidae</taxon>
        <taxon>Culicinae</taxon>
        <taxon>Culicini</taxon>
        <taxon>Culex</taxon>
        <taxon>Culex</taxon>
    </lineage>
</organism>